<protein>
    <submittedName>
        <fullName evidence="2">Uncharacterized protein</fullName>
    </submittedName>
</protein>
<reference evidence="2 3" key="1">
    <citation type="submission" date="2020-05" db="EMBL/GenBank/DDBJ databases">
        <title>WGS assembly of Panicum virgatum.</title>
        <authorList>
            <person name="Lovell J.T."/>
            <person name="Jenkins J."/>
            <person name="Shu S."/>
            <person name="Juenger T.E."/>
            <person name="Schmutz J."/>
        </authorList>
    </citation>
    <scope>NUCLEOTIDE SEQUENCE</scope>
    <source>
        <strain evidence="2">AP13</strain>
        <strain evidence="3">cv. AP13</strain>
    </source>
</reference>
<dbReference type="EMBL" id="CM029053">
    <property type="protein sequence ID" value="KAG2550371.1"/>
    <property type="molecule type" value="Genomic_DNA"/>
</dbReference>
<keyword evidence="3" id="KW-1185">Reference proteome</keyword>
<name>A0A8T0NLX0_PANVG</name>
<evidence type="ECO:0000313" key="2">
    <source>
        <dbReference type="EMBL" id="KAG2550370.1"/>
    </source>
</evidence>
<dbReference type="EMBL" id="CM029053">
    <property type="protein sequence ID" value="KAG2550369.1"/>
    <property type="molecule type" value="Genomic_DNA"/>
</dbReference>
<accession>A0A8T0NLX0</accession>
<feature type="compositionally biased region" description="Basic and acidic residues" evidence="1">
    <location>
        <begin position="56"/>
        <end position="65"/>
    </location>
</feature>
<gene>
    <name evidence="2" type="ORF">PVAP13_9KG346832</name>
</gene>
<feature type="region of interest" description="Disordered" evidence="1">
    <location>
        <begin position="31"/>
        <end position="65"/>
    </location>
</feature>
<sequence>MRGSPRTARIGRGTVGGTPFQANRIERRMGASAGSAAVGLRRSNSPCSSAVGPIQHHHDDPPRQAERVQVDFVAPTSLDTAVHGAAAGHLVSGQISTSIGALRRRCDM</sequence>
<dbReference type="EMBL" id="CM029053">
    <property type="protein sequence ID" value="KAG2550370.1"/>
    <property type="molecule type" value="Genomic_DNA"/>
</dbReference>
<evidence type="ECO:0000313" key="3">
    <source>
        <dbReference type="Proteomes" id="UP000823388"/>
    </source>
</evidence>
<dbReference type="Proteomes" id="UP000823388">
    <property type="component" value="Chromosome 9K"/>
</dbReference>
<evidence type="ECO:0000256" key="1">
    <source>
        <dbReference type="SAM" id="MobiDB-lite"/>
    </source>
</evidence>
<comment type="caution">
    <text evidence="2">The sequence shown here is derived from an EMBL/GenBank/DDBJ whole genome shotgun (WGS) entry which is preliminary data.</text>
</comment>
<proteinExistence type="predicted"/>
<organism evidence="2 3">
    <name type="scientific">Panicum virgatum</name>
    <name type="common">Blackwell switchgrass</name>
    <dbReference type="NCBI Taxonomy" id="38727"/>
    <lineage>
        <taxon>Eukaryota</taxon>
        <taxon>Viridiplantae</taxon>
        <taxon>Streptophyta</taxon>
        <taxon>Embryophyta</taxon>
        <taxon>Tracheophyta</taxon>
        <taxon>Spermatophyta</taxon>
        <taxon>Magnoliopsida</taxon>
        <taxon>Liliopsida</taxon>
        <taxon>Poales</taxon>
        <taxon>Poaceae</taxon>
        <taxon>PACMAD clade</taxon>
        <taxon>Panicoideae</taxon>
        <taxon>Panicodae</taxon>
        <taxon>Paniceae</taxon>
        <taxon>Panicinae</taxon>
        <taxon>Panicum</taxon>
        <taxon>Panicum sect. Hiantes</taxon>
    </lineage>
</organism>
<dbReference type="AlphaFoldDB" id="A0A8T0NLX0"/>